<dbReference type="Gene3D" id="3.40.50.1010">
    <property type="entry name" value="5'-nuclease"/>
    <property type="match status" value="1"/>
</dbReference>
<proteinExistence type="predicted"/>
<accession>A0ABY4RVE0</accession>
<sequence>MLIQETEQNQSVLLVDGMALLFRAFYATSYSGYIMRTSAGVPTNAVFGFVKYFWDAVQTFQPAHVVCCWDMGSKTFRSEKFTDYKANRADCPEELKPQFDLVKDVVESFGVPNVGLSGYEADDCIGTLADTYSKDRDVYILTGDHDMLQLLHERVRVIIMKKGQGNYAVYTPETLMEEKQLTPRQFIDLKGLMGDTADNYPGVKGIGEKTALKLLQEYGSVEGIIDNLASLPKGVRAKIEAELEMLHLSRELATIRCDVPVSCELAAGCWEIDRHKVIAKFEELEFKGLSKLIG</sequence>
<dbReference type="SUPFAM" id="SSF47807">
    <property type="entry name" value="5' to 3' exonuclease, C-terminal subdomain"/>
    <property type="match status" value="1"/>
</dbReference>
<reference evidence="7" key="1">
    <citation type="submission" date="2018-02" db="EMBL/GenBank/DDBJ databases">
        <authorList>
            <person name="Kim S.-K."/>
            <person name="Jung H.-I."/>
            <person name="Lee S.-W."/>
        </authorList>
    </citation>
    <scope>NUCLEOTIDE SEQUENCE</scope>
    <source>
        <strain evidence="7">SK3146</strain>
    </source>
</reference>
<dbReference type="InterPro" id="IPR008918">
    <property type="entry name" value="HhH2"/>
</dbReference>
<comment type="function">
    <text evidence="4">5'-3' exonuclease acting preferentially on double-stranded DNA.</text>
</comment>
<evidence type="ECO:0000313" key="7">
    <source>
        <dbReference type="EMBL" id="UQZ86003.1"/>
    </source>
</evidence>
<dbReference type="InterPro" id="IPR038969">
    <property type="entry name" value="FEN"/>
</dbReference>
<dbReference type="GO" id="GO:0004527">
    <property type="term" value="F:exonuclease activity"/>
    <property type="evidence" value="ECO:0007669"/>
    <property type="project" value="UniProtKB-KW"/>
</dbReference>
<dbReference type="EMBL" id="CP027059">
    <property type="protein sequence ID" value="UQZ86003.1"/>
    <property type="molecule type" value="Genomic_DNA"/>
</dbReference>
<dbReference type="PANTHER" id="PTHR42646:SF2">
    <property type="entry name" value="5'-3' EXONUCLEASE FAMILY PROTEIN"/>
    <property type="match status" value="1"/>
</dbReference>
<dbReference type="Proteomes" id="UP001057134">
    <property type="component" value="Chromosome"/>
</dbReference>
<dbReference type="CDD" id="cd09859">
    <property type="entry name" value="PIN_53EXO"/>
    <property type="match status" value="1"/>
</dbReference>
<dbReference type="InterPro" id="IPR002421">
    <property type="entry name" value="5-3_exonuclease"/>
</dbReference>
<reference evidence="7" key="2">
    <citation type="journal article" date="2021" name="J Anim Sci Technol">
        <title>Complete genome sequence of Paenibacillus konkukensis sp. nov. SK3146 as a potential probiotic strain.</title>
        <authorList>
            <person name="Jung H.I."/>
            <person name="Park S."/>
            <person name="Niu K.M."/>
            <person name="Lee S.W."/>
            <person name="Kothari D."/>
            <person name="Yi K.J."/>
            <person name="Kim S.K."/>
        </authorList>
    </citation>
    <scope>NUCLEOTIDE SEQUENCE</scope>
    <source>
        <strain evidence="7">SK3146</strain>
    </source>
</reference>
<name>A0ABY4RVE0_9BACL</name>
<keyword evidence="1" id="KW-0540">Nuclease</keyword>
<evidence type="ECO:0000256" key="3">
    <source>
        <dbReference type="ARBA" id="ARBA00023125"/>
    </source>
</evidence>
<dbReference type="InterPro" id="IPR036279">
    <property type="entry name" value="5-3_exonuclease_C_sf"/>
</dbReference>
<dbReference type="InterPro" id="IPR020046">
    <property type="entry name" value="5-3_exonucl_a-hlix_arch_N"/>
</dbReference>
<organism evidence="7 8">
    <name type="scientific">Paenibacillus konkukensis</name>
    <dbReference type="NCBI Taxonomy" id="2020716"/>
    <lineage>
        <taxon>Bacteria</taxon>
        <taxon>Bacillati</taxon>
        <taxon>Bacillota</taxon>
        <taxon>Bacilli</taxon>
        <taxon>Bacillales</taxon>
        <taxon>Paenibacillaceae</taxon>
        <taxon>Paenibacillus</taxon>
    </lineage>
</organism>
<dbReference type="InterPro" id="IPR020045">
    <property type="entry name" value="DNA_polI_H3TH"/>
</dbReference>
<dbReference type="SMART" id="SM00279">
    <property type="entry name" value="HhH2"/>
    <property type="match status" value="1"/>
</dbReference>
<protein>
    <recommendedName>
        <fullName evidence="5">5'-3' exonuclease</fullName>
    </recommendedName>
</protein>
<dbReference type="Gene3D" id="1.10.150.20">
    <property type="entry name" value="5' to 3' exonuclease, C-terminal subdomain"/>
    <property type="match status" value="1"/>
</dbReference>
<evidence type="ECO:0000313" key="8">
    <source>
        <dbReference type="Proteomes" id="UP001057134"/>
    </source>
</evidence>
<evidence type="ECO:0000256" key="4">
    <source>
        <dbReference type="ARBA" id="ARBA00049957"/>
    </source>
</evidence>
<gene>
    <name evidence="7" type="primary">ypcP</name>
    <name evidence="7" type="ORF">SK3146_05295</name>
</gene>
<dbReference type="InterPro" id="IPR029060">
    <property type="entry name" value="PIN-like_dom_sf"/>
</dbReference>
<dbReference type="CDD" id="cd09898">
    <property type="entry name" value="H3TH_53EXO"/>
    <property type="match status" value="1"/>
</dbReference>
<keyword evidence="8" id="KW-1185">Reference proteome</keyword>
<dbReference type="PANTHER" id="PTHR42646">
    <property type="entry name" value="FLAP ENDONUCLEASE XNI"/>
    <property type="match status" value="1"/>
</dbReference>
<evidence type="ECO:0000259" key="6">
    <source>
        <dbReference type="SMART" id="SM00475"/>
    </source>
</evidence>
<keyword evidence="3" id="KW-0238">DNA-binding</keyword>
<evidence type="ECO:0000256" key="2">
    <source>
        <dbReference type="ARBA" id="ARBA00022801"/>
    </source>
</evidence>
<evidence type="ECO:0000256" key="5">
    <source>
        <dbReference type="ARBA" id="ARBA00050026"/>
    </source>
</evidence>
<keyword evidence="7" id="KW-0269">Exonuclease</keyword>
<evidence type="ECO:0000256" key="1">
    <source>
        <dbReference type="ARBA" id="ARBA00022722"/>
    </source>
</evidence>
<feature type="domain" description="5'-3' exonuclease" evidence="6">
    <location>
        <begin position="8"/>
        <end position="271"/>
    </location>
</feature>
<dbReference type="SMART" id="SM00475">
    <property type="entry name" value="53EXOc"/>
    <property type="match status" value="1"/>
</dbReference>
<dbReference type="Pfam" id="PF02739">
    <property type="entry name" value="5_3_exonuc_N"/>
    <property type="match status" value="1"/>
</dbReference>
<dbReference type="Pfam" id="PF01367">
    <property type="entry name" value="5_3_exonuc"/>
    <property type="match status" value="1"/>
</dbReference>
<keyword evidence="2 7" id="KW-0378">Hydrolase</keyword>
<dbReference type="SUPFAM" id="SSF88723">
    <property type="entry name" value="PIN domain-like"/>
    <property type="match status" value="1"/>
</dbReference>